<name>A0ABR2GYX1_9EUKA</name>
<dbReference type="Pfam" id="PF13921">
    <property type="entry name" value="Myb_DNA-bind_6"/>
    <property type="match status" value="1"/>
</dbReference>
<dbReference type="Gene3D" id="1.10.10.60">
    <property type="entry name" value="Homeodomain-like"/>
    <property type="match status" value="2"/>
</dbReference>
<dbReference type="PROSITE" id="PS51294">
    <property type="entry name" value="HTH_MYB"/>
    <property type="match status" value="2"/>
</dbReference>
<feature type="domain" description="HTH myb-type" evidence="2">
    <location>
        <begin position="77"/>
        <end position="127"/>
    </location>
</feature>
<dbReference type="Proteomes" id="UP001470230">
    <property type="component" value="Unassembled WGS sequence"/>
</dbReference>
<feature type="domain" description="Myb-like" evidence="1">
    <location>
        <begin position="73"/>
        <end position="123"/>
    </location>
</feature>
<reference evidence="3 4" key="1">
    <citation type="submission" date="2024-04" db="EMBL/GenBank/DDBJ databases">
        <title>Tritrichomonas musculus Genome.</title>
        <authorList>
            <person name="Alves-Ferreira E."/>
            <person name="Grigg M."/>
            <person name="Lorenzi H."/>
            <person name="Galac M."/>
        </authorList>
    </citation>
    <scope>NUCLEOTIDE SEQUENCE [LARGE SCALE GENOMIC DNA]</scope>
    <source>
        <strain evidence="3 4">EAF2021</strain>
    </source>
</reference>
<accession>A0ABR2GYX1</accession>
<evidence type="ECO:0000259" key="2">
    <source>
        <dbReference type="PROSITE" id="PS51294"/>
    </source>
</evidence>
<feature type="domain" description="Myb-like" evidence="1">
    <location>
        <begin position="17"/>
        <end position="71"/>
    </location>
</feature>
<dbReference type="SMART" id="SM00717">
    <property type="entry name" value="SANT"/>
    <property type="match status" value="2"/>
</dbReference>
<dbReference type="InterPro" id="IPR017930">
    <property type="entry name" value="Myb_dom"/>
</dbReference>
<dbReference type="SUPFAM" id="SSF46689">
    <property type="entry name" value="Homeodomain-like"/>
    <property type="match status" value="1"/>
</dbReference>
<evidence type="ECO:0008006" key="5">
    <source>
        <dbReference type="Google" id="ProtNLM"/>
    </source>
</evidence>
<dbReference type="Pfam" id="PF00249">
    <property type="entry name" value="Myb_DNA-binding"/>
    <property type="match status" value="1"/>
</dbReference>
<dbReference type="PANTHER" id="PTHR45614">
    <property type="entry name" value="MYB PROTEIN-RELATED"/>
    <property type="match status" value="1"/>
</dbReference>
<sequence>MINPGLEKREMNVKTEERERKRFPFSKQEDKQLLRLVNQYGDETRCAWKYIAMNMKGRNTRQCRERYNLYLRKGVNKSTKWTDEEDEVLLSKYEEIGPHWKMMEEFFEGRNSYNIKNRFISLTRRRRRTNLKNPKKEDMRIAEAENIHNSRYLEDKTEEFKEEQFFDENGNINIESFDENYFCF</sequence>
<dbReference type="InterPro" id="IPR050560">
    <property type="entry name" value="MYB_TF"/>
</dbReference>
<evidence type="ECO:0000313" key="4">
    <source>
        <dbReference type="Proteomes" id="UP001470230"/>
    </source>
</evidence>
<evidence type="ECO:0000313" key="3">
    <source>
        <dbReference type="EMBL" id="KAK8839134.1"/>
    </source>
</evidence>
<keyword evidence="4" id="KW-1185">Reference proteome</keyword>
<protein>
    <recommendedName>
        <fullName evidence="5">Myb-like DNA-binding domain containing protein</fullName>
    </recommendedName>
</protein>
<proteinExistence type="predicted"/>
<dbReference type="InterPro" id="IPR001005">
    <property type="entry name" value="SANT/Myb"/>
</dbReference>
<organism evidence="3 4">
    <name type="scientific">Tritrichomonas musculus</name>
    <dbReference type="NCBI Taxonomy" id="1915356"/>
    <lineage>
        <taxon>Eukaryota</taxon>
        <taxon>Metamonada</taxon>
        <taxon>Parabasalia</taxon>
        <taxon>Tritrichomonadida</taxon>
        <taxon>Tritrichomonadidae</taxon>
        <taxon>Tritrichomonas</taxon>
    </lineage>
</organism>
<dbReference type="PANTHER" id="PTHR45614:SF253">
    <property type="entry name" value="CHROMOSOME UNDETERMINED SCAFFOLD_38, WHOLE GENOME SHOTGUN SEQUENCE"/>
    <property type="match status" value="1"/>
</dbReference>
<dbReference type="InterPro" id="IPR009057">
    <property type="entry name" value="Homeodomain-like_sf"/>
</dbReference>
<dbReference type="PROSITE" id="PS50090">
    <property type="entry name" value="MYB_LIKE"/>
    <property type="match status" value="2"/>
</dbReference>
<feature type="domain" description="HTH myb-type" evidence="2">
    <location>
        <begin position="17"/>
        <end position="75"/>
    </location>
</feature>
<dbReference type="CDD" id="cd00167">
    <property type="entry name" value="SANT"/>
    <property type="match status" value="1"/>
</dbReference>
<dbReference type="EMBL" id="JAPFFF010000053">
    <property type="protein sequence ID" value="KAK8839134.1"/>
    <property type="molecule type" value="Genomic_DNA"/>
</dbReference>
<evidence type="ECO:0000259" key="1">
    <source>
        <dbReference type="PROSITE" id="PS50090"/>
    </source>
</evidence>
<comment type="caution">
    <text evidence="3">The sequence shown here is derived from an EMBL/GenBank/DDBJ whole genome shotgun (WGS) entry which is preliminary data.</text>
</comment>
<gene>
    <name evidence="3" type="ORF">M9Y10_032606</name>
</gene>